<dbReference type="GO" id="GO:0004601">
    <property type="term" value="F:peroxidase activity"/>
    <property type="evidence" value="ECO:0007669"/>
    <property type="project" value="InterPro"/>
</dbReference>
<dbReference type="PANTHER" id="PTHR34599">
    <property type="entry name" value="PEROXIDASE-RELATED"/>
    <property type="match status" value="1"/>
</dbReference>
<sequence>MGAAKSASFSTFARRNLQILNMANLILDVEAQTVTVEDPSPTVSVLWDRALQEAVIEAAPGPTVASRAYGMMHAAMFDAWAQYDPAAIATTIGDRLQVPAAENTIANKTEAMSFAAYVVANDLFPEARDSFDALMNELGFDPTDAIADASTPAGIGTIVAGELLELRQQDGSNQLGDDPNGTGTPYSDTTAYEPINPTPETITDIAAWTPERIPIDDADGPLQSFLTPQWGDVLPFALSSGSEFRPPAPEPFLLVEGATTDLEAGTIALADGTVVEIAPELVGTIINPDFIAQAEEVIAFSANLSDRDKLIAEFWEDGGGTSFPPGTWMTFGQFVSARDENTLDDDAKLFFALGNAVFDAGIATWEAKRFYDYVRPVRAIRTLGELGLVGEFDPDLGGFAIVAYVQGEGTQTILATDFETYQEPGREASPPFAEYTSGHSAFSRAAAAVLQAYTGSDRFGASVTFPAGSARFEPGLTPANETTLSWETFLDAADEAGLSRLYGGIHFTEGDLFGRELGARVGAAVFAEAQTYIEGGRQPQLVFGSLGDDIGTAAVELANDNLVRPTLAFAGGGDDLIDAAVGNSVAPDRLYGGSGNDELIAGTGDRVFGGDGNDILDATAGGGGNRLYGGNGNDTLFVGSGDRALGGAGADEIFVTSGGGNTLSGGAGADIFSIANAEIPPEATTITDFNSGEDILAIGGLGITFNDLTIASSTNTSVALNGSELAILLGVTELTAADFEFS</sequence>
<organism evidence="4 5">
    <name type="scientific">Rubidibacter lacunae KORDI 51-2</name>
    <dbReference type="NCBI Taxonomy" id="582515"/>
    <lineage>
        <taxon>Bacteria</taxon>
        <taxon>Bacillati</taxon>
        <taxon>Cyanobacteriota</taxon>
        <taxon>Cyanophyceae</taxon>
        <taxon>Oscillatoriophycideae</taxon>
        <taxon>Chroococcales</taxon>
        <taxon>Aphanothecaceae</taxon>
        <taxon>Rubidibacter</taxon>
    </lineage>
</organism>
<dbReference type="InterPro" id="IPR052559">
    <property type="entry name" value="V-haloperoxidase"/>
</dbReference>
<protein>
    <submittedName>
        <fullName evidence="4">PAP2 superfamily/hemolysin-type calcium-binding repeat (2 copies)</fullName>
    </submittedName>
</protein>
<dbReference type="STRING" id="582515.KR51_00009980"/>
<dbReference type="EMBL" id="ASSJ01000025">
    <property type="protein sequence ID" value="ERN42327.1"/>
    <property type="molecule type" value="Genomic_DNA"/>
</dbReference>
<evidence type="ECO:0000256" key="1">
    <source>
        <dbReference type="SAM" id="MobiDB-lite"/>
    </source>
</evidence>
<dbReference type="Pfam" id="PF00353">
    <property type="entry name" value="HemolysinCabind"/>
    <property type="match status" value="2"/>
</dbReference>
<dbReference type="PANTHER" id="PTHR34599:SF2">
    <property type="entry name" value="TRAF-TYPE DOMAIN-CONTAINING PROTEIN"/>
    <property type="match status" value="1"/>
</dbReference>
<feature type="domain" description="DUF6851" evidence="2">
    <location>
        <begin position="71"/>
        <end position="210"/>
    </location>
</feature>
<dbReference type="PRINTS" id="PR00313">
    <property type="entry name" value="CABNDNGRPT"/>
</dbReference>
<dbReference type="Pfam" id="PF21167">
    <property type="entry name" value="DUF6851"/>
    <property type="match status" value="1"/>
</dbReference>
<evidence type="ECO:0000313" key="4">
    <source>
        <dbReference type="EMBL" id="ERN42327.1"/>
    </source>
</evidence>
<dbReference type="AlphaFoldDB" id="U5DN85"/>
<dbReference type="PATRIC" id="fig|582515.4.peg.1112"/>
<dbReference type="GO" id="GO:0005509">
    <property type="term" value="F:calcium ion binding"/>
    <property type="evidence" value="ECO:0007669"/>
    <property type="project" value="InterPro"/>
</dbReference>
<feature type="region of interest" description="Disordered" evidence="1">
    <location>
        <begin position="170"/>
        <end position="198"/>
    </location>
</feature>
<proteinExistence type="predicted"/>
<dbReference type="InterPro" id="IPR016119">
    <property type="entry name" value="Br/Cl_peroxidase_C"/>
</dbReference>
<dbReference type="Gene3D" id="1.20.144.10">
    <property type="entry name" value="Phosphatidic acid phosphatase type 2/haloperoxidase"/>
    <property type="match status" value="1"/>
</dbReference>
<gene>
    <name evidence="4" type="ORF">KR51_00009980</name>
</gene>
<dbReference type="InParanoid" id="U5DN85"/>
<dbReference type="SUPFAM" id="SSF51120">
    <property type="entry name" value="beta-Roll"/>
    <property type="match status" value="1"/>
</dbReference>
<dbReference type="eggNOG" id="COG2931">
    <property type="taxonomic scope" value="Bacteria"/>
</dbReference>
<dbReference type="InterPro" id="IPR036938">
    <property type="entry name" value="PAP2/HPO_sf"/>
</dbReference>
<comment type="caution">
    <text evidence="4">The sequence shown here is derived from an EMBL/GenBank/DDBJ whole genome shotgun (WGS) entry which is preliminary data.</text>
</comment>
<keyword evidence="5" id="KW-1185">Reference proteome</keyword>
<feature type="compositionally biased region" description="Polar residues" evidence="1">
    <location>
        <begin position="170"/>
        <end position="190"/>
    </location>
</feature>
<dbReference type="InterPro" id="IPR055161">
    <property type="entry name" value="NapH1-like_2nd"/>
</dbReference>
<dbReference type="CDD" id="cd03398">
    <property type="entry name" value="PAP2_haloperoxidase"/>
    <property type="match status" value="1"/>
</dbReference>
<dbReference type="Proteomes" id="UP000016960">
    <property type="component" value="Unassembled WGS sequence"/>
</dbReference>
<dbReference type="InterPro" id="IPR049283">
    <property type="entry name" value="DUF6851"/>
</dbReference>
<accession>U5DN85</accession>
<evidence type="ECO:0000313" key="5">
    <source>
        <dbReference type="Proteomes" id="UP000016960"/>
    </source>
</evidence>
<dbReference type="Gene3D" id="1.10.606.10">
    <property type="entry name" value="Vanadium-containing Chloroperoxidase, domain 2"/>
    <property type="match status" value="1"/>
</dbReference>
<dbReference type="RefSeq" id="WP_022605274.1">
    <property type="nucleotide sequence ID" value="NZ_ASSJ01000025.1"/>
</dbReference>
<feature type="domain" description="Vanadium-dependent haloperoxidase NapH1-like second helical-bundle" evidence="3">
    <location>
        <begin position="349"/>
        <end position="535"/>
    </location>
</feature>
<name>U5DN85_9CHRO</name>
<evidence type="ECO:0000259" key="3">
    <source>
        <dbReference type="Pfam" id="PF22778"/>
    </source>
</evidence>
<dbReference type="Pfam" id="PF22778">
    <property type="entry name" value="VCPO_2nd"/>
    <property type="match status" value="1"/>
</dbReference>
<dbReference type="SUPFAM" id="SSF48317">
    <property type="entry name" value="Acid phosphatase/Vanadium-dependent haloperoxidase"/>
    <property type="match status" value="1"/>
</dbReference>
<evidence type="ECO:0000259" key="2">
    <source>
        <dbReference type="Pfam" id="PF21167"/>
    </source>
</evidence>
<dbReference type="InterPro" id="IPR011049">
    <property type="entry name" value="Serralysin-like_metalloprot_C"/>
</dbReference>
<reference evidence="4 5" key="1">
    <citation type="submission" date="2013-05" db="EMBL/GenBank/DDBJ databases">
        <title>Draft genome sequence of Rubidibacter lacunae KORDI 51-2.</title>
        <authorList>
            <person name="Choi D.H."/>
            <person name="Noh J.H."/>
            <person name="Kwon K.-K."/>
            <person name="Lee J.-H."/>
            <person name="Ryu J.-Y."/>
        </authorList>
    </citation>
    <scope>NUCLEOTIDE SEQUENCE [LARGE SCALE GENOMIC DNA]</scope>
    <source>
        <strain evidence="4 5">KORDI 51-2</strain>
    </source>
</reference>
<dbReference type="InterPro" id="IPR001343">
    <property type="entry name" value="Hemolysn_Ca-bd"/>
</dbReference>
<dbReference type="Gene3D" id="2.150.10.10">
    <property type="entry name" value="Serralysin-like metalloprotease, C-terminal"/>
    <property type="match status" value="1"/>
</dbReference>